<accession>A0A0C7R5N0</accession>
<dbReference type="EC" id="5.4.99.12" evidence="4"/>
<comment type="function">
    <text evidence="4">Formation of pseudouridine at positions 38, 39 and 40 in the anticodon stem and loop of transfer RNAs.</text>
</comment>
<name>A0A0C7R5N0_PARSO</name>
<comment type="similarity">
    <text evidence="1 4 7">Belongs to the tRNA pseudouridine synthase TruA family.</text>
</comment>
<proteinExistence type="inferred from homology"/>
<dbReference type="InterPro" id="IPR020103">
    <property type="entry name" value="PsdUridine_synth_cat_dom_sf"/>
</dbReference>
<evidence type="ECO:0000259" key="8">
    <source>
        <dbReference type="Pfam" id="PF01416"/>
    </source>
</evidence>
<dbReference type="OrthoDB" id="9811823at2"/>
<dbReference type="FunFam" id="3.30.70.580:FF:000001">
    <property type="entry name" value="tRNA pseudouridine synthase A"/>
    <property type="match status" value="1"/>
</dbReference>
<keyword evidence="3 4" id="KW-0413">Isomerase</keyword>
<dbReference type="PIRSF" id="PIRSF001430">
    <property type="entry name" value="tRNA_psdUrid_synth"/>
    <property type="match status" value="1"/>
</dbReference>
<dbReference type="Pfam" id="PF01416">
    <property type="entry name" value="PseudoU_synth_1"/>
    <property type="match status" value="2"/>
</dbReference>
<evidence type="ECO:0000256" key="3">
    <source>
        <dbReference type="ARBA" id="ARBA00023235"/>
    </source>
</evidence>
<dbReference type="Gene3D" id="3.30.70.660">
    <property type="entry name" value="Pseudouridine synthase I, catalytic domain, C-terminal subdomain"/>
    <property type="match status" value="1"/>
</dbReference>
<evidence type="ECO:0000313" key="10">
    <source>
        <dbReference type="Proteomes" id="UP000049127"/>
    </source>
</evidence>
<evidence type="ECO:0000256" key="5">
    <source>
        <dbReference type="PIRSR" id="PIRSR001430-1"/>
    </source>
</evidence>
<keyword evidence="2 4" id="KW-0819">tRNA processing</keyword>
<dbReference type="RefSeq" id="WP_055342199.1">
    <property type="nucleotide sequence ID" value="NZ_CDNI01000003.1"/>
</dbReference>
<dbReference type="InterPro" id="IPR020095">
    <property type="entry name" value="PsdUridine_synth_TruA_C"/>
</dbReference>
<evidence type="ECO:0000256" key="2">
    <source>
        <dbReference type="ARBA" id="ARBA00022694"/>
    </source>
</evidence>
<gene>
    <name evidence="9" type="primary">truA2</name>
    <name evidence="4" type="synonym">truA</name>
    <name evidence="9" type="ORF">R28058_18931</name>
</gene>
<feature type="binding site" evidence="4 6">
    <location>
        <position position="111"/>
    </location>
    <ligand>
        <name>substrate</name>
    </ligand>
</feature>
<dbReference type="InterPro" id="IPR020094">
    <property type="entry name" value="TruA/RsuA/RluB/E/F_N"/>
</dbReference>
<comment type="catalytic activity">
    <reaction evidence="4 7">
        <text>uridine(38/39/40) in tRNA = pseudouridine(38/39/40) in tRNA</text>
        <dbReference type="Rhea" id="RHEA:22376"/>
        <dbReference type="Rhea" id="RHEA-COMP:10085"/>
        <dbReference type="Rhea" id="RHEA-COMP:10087"/>
        <dbReference type="ChEBI" id="CHEBI:65314"/>
        <dbReference type="ChEBI" id="CHEBI:65315"/>
        <dbReference type="EC" id="5.4.99.12"/>
    </reaction>
</comment>
<dbReference type="GO" id="GO:0003723">
    <property type="term" value="F:RNA binding"/>
    <property type="evidence" value="ECO:0007669"/>
    <property type="project" value="InterPro"/>
</dbReference>
<evidence type="ECO:0000256" key="1">
    <source>
        <dbReference type="ARBA" id="ARBA00009375"/>
    </source>
</evidence>
<dbReference type="NCBIfam" id="TIGR00071">
    <property type="entry name" value="hisT_truA"/>
    <property type="match status" value="1"/>
</dbReference>
<dbReference type="AlphaFoldDB" id="A0A0C7R5N0"/>
<reference evidence="9 10" key="1">
    <citation type="submission" date="2015-01" db="EMBL/GenBank/DDBJ databases">
        <authorList>
            <person name="Aslett A.Martin."/>
            <person name="De Silva Nishadi"/>
        </authorList>
    </citation>
    <scope>NUCLEOTIDE SEQUENCE [LARGE SCALE GENOMIC DNA]</scope>
    <source>
        <strain evidence="9 10">R28058</strain>
    </source>
</reference>
<protein>
    <recommendedName>
        <fullName evidence="4">tRNA pseudouridine synthase A</fullName>
        <ecNumber evidence="4">5.4.99.12</ecNumber>
    </recommendedName>
    <alternativeName>
        <fullName evidence="4">tRNA pseudouridine(38-40) synthase</fullName>
    </alternativeName>
    <alternativeName>
        <fullName evidence="4">tRNA pseudouridylate synthase I</fullName>
    </alternativeName>
    <alternativeName>
        <fullName evidence="4">tRNA-uridine isomerase I</fullName>
    </alternativeName>
</protein>
<dbReference type="InterPro" id="IPR020097">
    <property type="entry name" value="PsdUridine_synth_TruA_a/b_dom"/>
</dbReference>
<dbReference type="EMBL" id="CEKZ01000003">
    <property type="protein sequence ID" value="CEQ04160.1"/>
    <property type="molecule type" value="Genomic_DNA"/>
</dbReference>
<dbReference type="HAMAP" id="MF_00171">
    <property type="entry name" value="TruA"/>
    <property type="match status" value="1"/>
</dbReference>
<dbReference type="Proteomes" id="UP000049127">
    <property type="component" value="Unassembled WGS sequence"/>
</dbReference>
<feature type="active site" description="Nucleophile" evidence="4 5">
    <location>
        <position position="53"/>
    </location>
</feature>
<comment type="caution">
    <text evidence="4">Lacks conserved residue(s) required for the propagation of feature annotation.</text>
</comment>
<dbReference type="SUPFAM" id="SSF55120">
    <property type="entry name" value="Pseudouridine synthase"/>
    <property type="match status" value="1"/>
</dbReference>
<feature type="domain" description="Pseudouridine synthase I TruA alpha/beta" evidence="8">
    <location>
        <begin position="144"/>
        <end position="245"/>
    </location>
</feature>
<dbReference type="Gene3D" id="3.30.70.580">
    <property type="entry name" value="Pseudouridine synthase I, catalytic domain, N-terminal subdomain"/>
    <property type="match status" value="1"/>
</dbReference>
<dbReference type="PANTHER" id="PTHR11142">
    <property type="entry name" value="PSEUDOURIDYLATE SYNTHASE"/>
    <property type="match status" value="1"/>
</dbReference>
<dbReference type="PANTHER" id="PTHR11142:SF22">
    <property type="entry name" value="TRNA PSEUDOURIDINE SYNTHASE A 2"/>
    <property type="match status" value="1"/>
</dbReference>
<sequence>MRNIKLTIQYDGSRYKGFQRLKDNENTIQGKIESVLSKMTDEKIEIIASGRTDMGAHAYNQIANFKTDSNLSVDKINDYLYRYLPEDIVVKKVEEVDLRFHSRYNAKKKVYLYKINNEKNHDVFLRKYTNHIEDSLDIEMMREASKYLIGEHDFTSFASSKSKKKSNVRNIYSIDIKKNKGLIEIFVEGNGFLYNMVRIIVGALVDVGLHKKTPEDIKKMLELKDRSQASDTAPAKGLYLYYVGY</sequence>
<dbReference type="InterPro" id="IPR001406">
    <property type="entry name" value="PsdUridine_synth_TruA"/>
</dbReference>
<dbReference type="GO" id="GO:0031119">
    <property type="term" value="P:tRNA pseudouridine synthesis"/>
    <property type="evidence" value="ECO:0007669"/>
    <property type="project" value="UniProtKB-UniRule"/>
</dbReference>
<feature type="domain" description="Pseudouridine synthase I TruA alpha/beta" evidence="8">
    <location>
        <begin position="8"/>
        <end position="105"/>
    </location>
</feature>
<dbReference type="GO" id="GO:0160147">
    <property type="term" value="F:tRNA pseudouridine(38-40) synthase activity"/>
    <property type="evidence" value="ECO:0007669"/>
    <property type="project" value="UniProtKB-EC"/>
</dbReference>
<evidence type="ECO:0000256" key="6">
    <source>
        <dbReference type="PIRSR" id="PIRSR001430-2"/>
    </source>
</evidence>
<evidence type="ECO:0000256" key="7">
    <source>
        <dbReference type="RuleBase" id="RU003792"/>
    </source>
</evidence>
<evidence type="ECO:0000313" key="9">
    <source>
        <dbReference type="EMBL" id="CEQ04160.1"/>
    </source>
</evidence>
<organism evidence="9 10">
    <name type="scientific">Paraclostridium sordellii</name>
    <name type="common">Clostridium sordellii</name>
    <dbReference type="NCBI Taxonomy" id="1505"/>
    <lineage>
        <taxon>Bacteria</taxon>
        <taxon>Bacillati</taxon>
        <taxon>Bacillota</taxon>
        <taxon>Clostridia</taxon>
        <taxon>Peptostreptococcales</taxon>
        <taxon>Peptostreptococcaceae</taxon>
        <taxon>Paraclostridium</taxon>
    </lineage>
</organism>
<dbReference type="CDD" id="cd02570">
    <property type="entry name" value="PseudoU_synth_EcTruA"/>
    <property type="match status" value="1"/>
</dbReference>
<comment type="subunit">
    <text evidence="4">Homodimer.</text>
</comment>
<evidence type="ECO:0000256" key="4">
    <source>
        <dbReference type="HAMAP-Rule" id="MF_00171"/>
    </source>
</evidence>